<reference evidence="1" key="1">
    <citation type="submission" date="2014-09" db="EMBL/GenBank/DDBJ databases">
        <authorList>
            <person name="Magalhaes I.L.F."/>
            <person name="Oliveira U."/>
            <person name="Santos F.R."/>
            <person name="Vidigal T.H.D.A."/>
            <person name="Brescovit A.D."/>
            <person name="Santos A.J."/>
        </authorList>
    </citation>
    <scope>NUCLEOTIDE SEQUENCE</scope>
    <source>
        <tissue evidence="1">Shoot tissue taken approximately 20 cm above the soil surface</tissue>
    </source>
</reference>
<name>A0A0A9AJ42_ARUDO</name>
<reference evidence="1" key="2">
    <citation type="journal article" date="2015" name="Data Brief">
        <title>Shoot transcriptome of the giant reed, Arundo donax.</title>
        <authorList>
            <person name="Barrero R.A."/>
            <person name="Guerrero F.D."/>
            <person name="Moolhuijzen P."/>
            <person name="Goolsby J.A."/>
            <person name="Tidwell J."/>
            <person name="Bellgard S.E."/>
            <person name="Bellgard M.I."/>
        </authorList>
    </citation>
    <scope>NUCLEOTIDE SEQUENCE</scope>
    <source>
        <tissue evidence="1">Shoot tissue taken approximately 20 cm above the soil surface</tissue>
    </source>
</reference>
<accession>A0A0A9AJ42</accession>
<organism evidence="1">
    <name type="scientific">Arundo donax</name>
    <name type="common">Giant reed</name>
    <name type="synonym">Donax arundinaceus</name>
    <dbReference type="NCBI Taxonomy" id="35708"/>
    <lineage>
        <taxon>Eukaryota</taxon>
        <taxon>Viridiplantae</taxon>
        <taxon>Streptophyta</taxon>
        <taxon>Embryophyta</taxon>
        <taxon>Tracheophyta</taxon>
        <taxon>Spermatophyta</taxon>
        <taxon>Magnoliopsida</taxon>
        <taxon>Liliopsida</taxon>
        <taxon>Poales</taxon>
        <taxon>Poaceae</taxon>
        <taxon>PACMAD clade</taxon>
        <taxon>Arundinoideae</taxon>
        <taxon>Arundineae</taxon>
        <taxon>Arundo</taxon>
    </lineage>
</organism>
<dbReference type="AlphaFoldDB" id="A0A0A9AJ42"/>
<protein>
    <recommendedName>
        <fullName evidence="2">Metallothionein-like protein</fullName>
    </recommendedName>
</protein>
<proteinExistence type="predicted"/>
<evidence type="ECO:0000313" key="1">
    <source>
        <dbReference type="EMBL" id="JAD51151.1"/>
    </source>
</evidence>
<evidence type="ECO:0008006" key="2">
    <source>
        <dbReference type="Google" id="ProtNLM"/>
    </source>
</evidence>
<sequence>MVDNEKSHFEVAEEVAYENDGNCKCVTSCSCAGCNCGK</sequence>
<dbReference type="EMBL" id="GBRH01246744">
    <property type="protein sequence ID" value="JAD51151.1"/>
    <property type="molecule type" value="Transcribed_RNA"/>
</dbReference>